<feature type="compositionally biased region" description="Basic and acidic residues" evidence="1">
    <location>
        <begin position="1"/>
        <end position="10"/>
    </location>
</feature>
<name>A0ABD1TJQ3_9LAMI</name>
<feature type="region of interest" description="Disordered" evidence="1">
    <location>
        <begin position="1"/>
        <end position="24"/>
    </location>
</feature>
<feature type="compositionally biased region" description="Acidic residues" evidence="1">
    <location>
        <begin position="11"/>
        <end position="24"/>
    </location>
</feature>
<gene>
    <name evidence="2" type="ORF">Adt_18546</name>
</gene>
<evidence type="ECO:0000313" key="3">
    <source>
        <dbReference type="Proteomes" id="UP001604336"/>
    </source>
</evidence>
<accession>A0ABD1TJQ3</accession>
<proteinExistence type="predicted"/>
<dbReference type="Proteomes" id="UP001604336">
    <property type="component" value="Unassembled WGS sequence"/>
</dbReference>
<protein>
    <submittedName>
        <fullName evidence="2">Uncharacterized protein</fullName>
    </submittedName>
</protein>
<keyword evidence="3" id="KW-1185">Reference proteome</keyword>
<sequence>MILRDNREVEIGDESDSDEMSELEDDGMEYPVEGEALFARHALNAQIKVMIRDRILLRTEGMMRTVGQDSLHILVGPIIRSRAKKIKDVIKVLFIIIFPSSGASVDEQAIVREVLEERRRHIRVVRLVLKDITLSLDSTGASNGPRLANQFSNAVHSDDSQFAMYDG</sequence>
<reference evidence="3" key="1">
    <citation type="submission" date="2024-07" db="EMBL/GenBank/DDBJ databases">
        <title>Two chromosome-level genome assemblies of Korean endemic species Abeliophyllum distichum and Forsythia ovata (Oleaceae).</title>
        <authorList>
            <person name="Jang H."/>
        </authorList>
    </citation>
    <scope>NUCLEOTIDE SEQUENCE [LARGE SCALE GENOMIC DNA]</scope>
</reference>
<evidence type="ECO:0000313" key="2">
    <source>
        <dbReference type="EMBL" id="KAL2512946.1"/>
    </source>
</evidence>
<comment type="caution">
    <text evidence="2">The sequence shown here is derived from an EMBL/GenBank/DDBJ whole genome shotgun (WGS) entry which is preliminary data.</text>
</comment>
<dbReference type="AlphaFoldDB" id="A0ABD1TJQ3"/>
<evidence type="ECO:0000256" key="1">
    <source>
        <dbReference type="SAM" id="MobiDB-lite"/>
    </source>
</evidence>
<organism evidence="2 3">
    <name type="scientific">Abeliophyllum distichum</name>
    <dbReference type="NCBI Taxonomy" id="126358"/>
    <lineage>
        <taxon>Eukaryota</taxon>
        <taxon>Viridiplantae</taxon>
        <taxon>Streptophyta</taxon>
        <taxon>Embryophyta</taxon>
        <taxon>Tracheophyta</taxon>
        <taxon>Spermatophyta</taxon>
        <taxon>Magnoliopsida</taxon>
        <taxon>eudicotyledons</taxon>
        <taxon>Gunneridae</taxon>
        <taxon>Pentapetalae</taxon>
        <taxon>asterids</taxon>
        <taxon>lamiids</taxon>
        <taxon>Lamiales</taxon>
        <taxon>Oleaceae</taxon>
        <taxon>Forsythieae</taxon>
        <taxon>Abeliophyllum</taxon>
    </lineage>
</organism>
<dbReference type="EMBL" id="JBFOLK010000005">
    <property type="protein sequence ID" value="KAL2512946.1"/>
    <property type="molecule type" value="Genomic_DNA"/>
</dbReference>